<dbReference type="Proteomes" id="UP000267027">
    <property type="component" value="Unassembled WGS sequence"/>
</dbReference>
<dbReference type="InterPro" id="IPR006730">
    <property type="entry name" value="Sestrin"/>
</dbReference>
<organism evidence="3">
    <name type="scientific">Angiostrongylus costaricensis</name>
    <name type="common">Nematode worm</name>
    <dbReference type="NCBI Taxonomy" id="334426"/>
    <lineage>
        <taxon>Eukaryota</taxon>
        <taxon>Metazoa</taxon>
        <taxon>Ecdysozoa</taxon>
        <taxon>Nematoda</taxon>
        <taxon>Chromadorea</taxon>
        <taxon>Rhabditida</taxon>
        <taxon>Rhabditina</taxon>
        <taxon>Rhabditomorpha</taxon>
        <taxon>Strongyloidea</taxon>
        <taxon>Metastrongylidae</taxon>
        <taxon>Angiostrongylus</taxon>
    </lineage>
</organism>
<sequence length="68" mass="7917">MAITAATKQRCSFLINLHEREFERSSGDTKWLRGLKYVDEPKILYLDDINRVVAHQAWLGRSTTLPQQ</sequence>
<dbReference type="EMBL" id="UYYA01000352">
    <property type="protein sequence ID" value="VDM53604.1"/>
    <property type="molecule type" value="Genomic_DNA"/>
</dbReference>
<dbReference type="OrthoDB" id="337464at2759"/>
<dbReference type="WBParaSite" id="ACOC_0000201801-mRNA-1">
    <property type="protein sequence ID" value="ACOC_0000201801-mRNA-1"/>
    <property type="gene ID" value="ACOC_0000201801"/>
</dbReference>
<dbReference type="STRING" id="334426.A0A0R3PDJ9"/>
<protein>
    <submittedName>
        <fullName evidence="3">ATPase_AAA_core domain-containing protein</fullName>
    </submittedName>
</protein>
<dbReference type="GO" id="GO:1904262">
    <property type="term" value="P:negative regulation of TORC1 signaling"/>
    <property type="evidence" value="ECO:0007669"/>
    <property type="project" value="TreeGrafter"/>
</dbReference>
<dbReference type="GO" id="GO:1990253">
    <property type="term" value="P:cellular response to leucine starvation"/>
    <property type="evidence" value="ECO:0007669"/>
    <property type="project" value="TreeGrafter"/>
</dbReference>
<dbReference type="GO" id="GO:0070728">
    <property type="term" value="F:L-leucine binding"/>
    <property type="evidence" value="ECO:0007669"/>
    <property type="project" value="TreeGrafter"/>
</dbReference>
<accession>A0A0R3PDJ9</accession>
<evidence type="ECO:0000313" key="2">
    <source>
        <dbReference type="Proteomes" id="UP000267027"/>
    </source>
</evidence>
<reference evidence="3" key="1">
    <citation type="submission" date="2017-02" db="UniProtKB">
        <authorList>
            <consortium name="WormBaseParasite"/>
        </authorList>
    </citation>
    <scope>IDENTIFICATION</scope>
</reference>
<evidence type="ECO:0000313" key="3">
    <source>
        <dbReference type="WBParaSite" id="ACOC_0000201801-mRNA-1"/>
    </source>
</evidence>
<dbReference type="GO" id="GO:0005634">
    <property type="term" value="C:nucleus"/>
    <property type="evidence" value="ECO:0007669"/>
    <property type="project" value="InterPro"/>
</dbReference>
<reference evidence="1 2" key="2">
    <citation type="submission" date="2018-11" db="EMBL/GenBank/DDBJ databases">
        <authorList>
            <consortium name="Pathogen Informatics"/>
        </authorList>
    </citation>
    <scope>NUCLEOTIDE SEQUENCE [LARGE SCALE GENOMIC DNA]</scope>
    <source>
        <strain evidence="1 2">Costa Rica</strain>
    </source>
</reference>
<dbReference type="GO" id="GO:0016239">
    <property type="term" value="P:positive regulation of macroautophagy"/>
    <property type="evidence" value="ECO:0007669"/>
    <property type="project" value="TreeGrafter"/>
</dbReference>
<dbReference type="PANTHER" id="PTHR12474">
    <property type="entry name" value="P53 REGULATED PA26 NUCLEAR PROTEIN SESTRIN"/>
    <property type="match status" value="1"/>
</dbReference>
<name>A0A0R3PDJ9_ANGCS</name>
<dbReference type="PANTHER" id="PTHR12474:SF0">
    <property type="entry name" value="SESTRIN HOMOLOG"/>
    <property type="match status" value="1"/>
</dbReference>
<evidence type="ECO:0000313" key="1">
    <source>
        <dbReference type="EMBL" id="VDM53604.1"/>
    </source>
</evidence>
<dbReference type="GO" id="GO:0071233">
    <property type="term" value="P:cellular response to L-leucine"/>
    <property type="evidence" value="ECO:0007669"/>
    <property type="project" value="TreeGrafter"/>
</dbReference>
<keyword evidence="2" id="KW-1185">Reference proteome</keyword>
<gene>
    <name evidence="1" type="ORF">ACOC_LOCUS2019</name>
</gene>
<dbReference type="Pfam" id="PF04636">
    <property type="entry name" value="PA26"/>
    <property type="match status" value="1"/>
</dbReference>
<dbReference type="GO" id="GO:1901031">
    <property type="term" value="P:regulation of response to reactive oxygen species"/>
    <property type="evidence" value="ECO:0007669"/>
    <property type="project" value="InterPro"/>
</dbReference>
<dbReference type="GO" id="GO:0016684">
    <property type="term" value="F:oxidoreductase activity, acting on peroxide as acceptor"/>
    <property type="evidence" value="ECO:0007669"/>
    <property type="project" value="TreeGrafter"/>
</dbReference>
<proteinExistence type="predicted"/>
<dbReference type="AlphaFoldDB" id="A0A0R3PDJ9"/>